<evidence type="ECO:0000313" key="2">
    <source>
        <dbReference type="Proteomes" id="UP000790709"/>
    </source>
</evidence>
<sequence>MAARDMTLKDSREAEKTAKEARKEAEDAAKNTMEKNSPTAMVPKPKAADFNEGTDRLRKVMCLMDDQAEYLAIQGTIHDLVPCVGLDFAVKYTDQPSSEFKKLFKLAHRAHPLLGHFQNDWATAELIKQYLCNHHKSIAKK</sequence>
<name>A0ACB8BCP9_9AGAM</name>
<protein>
    <submittedName>
        <fullName evidence="1">Uncharacterized protein</fullName>
    </submittedName>
</protein>
<reference evidence="1" key="1">
    <citation type="journal article" date="2021" name="New Phytol.">
        <title>Evolutionary innovations through gain and loss of genes in the ectomycorrhizal Boletales.</title>
        <authorList>
            <person name="Wu G."/>
            <person name="Miyauchi S."/>
            <person name="Morin E."/>
            <person name="Kuo A."/>
            <person name="Drula E."/>
            <person name="Varga T."/>
            <person name="Kohler A."/>
            <person name="Feng B."/>
            <person name="Cao Y."/>
            <person name="Lipzen A."/>
            <person name="Daum C."/>
            <person name="Hundley H."/>
            <person name="Pangilinan J."/>
            <person name="Johnson J."/>
            <person name="Barry K."/>
            <person name="LaButti K."/>
            <person name="Ng V."/>
            <person name="Ahrendt S."/>
            <person name="Min B."/>
            <person name="Choi I.G."/>
            <person name="Park H."/>
            <person name="Plett J.M."/>
            <person name="Magnuson J."/>
            <person name="Spatafora J.W."/>
            <person name="Nagy L.G."/>
            <person name="Henrissat B."/>
            <person name="Grigoriev I.V."/>
            <person name="Yang Z.L."/>
            <person name="Xu J."/>
            <person name="Martin F.M."/>
        </authorList>
    </citation>
    <scope>NUCLEOTIDE SEQUENCE</scope>
    <source>
        <strain evidence="1">KUC20120723A-06</strain>
    </source>
</reference>
<accession>A0ACB8BCP9</accession>
<evidence type="ECO:0000313" key="1">
    <source>
        <dbReference type="EMBL" id="KAH7923202.1"/>
    </source>
</evidence>
<organism evidence="1 2">
    <name type="scientific">Leucogyrophana mollusca</name>
    <dbReference type="NCBI Taxonomy" id="85980"/>
    <lineage>
        <taxon>Eukaryota</taxon>
        <taxon>Fungi</taxon>
        <taxon>Dikarya</taxon>
        <taxon>Basidiomycota</taxon>
        <taxon>Agaricomycotina</taxon>
        <taxon>Agaricomycetes</taxon>
        <taxon>Agaricomycetidae</taxon>
        <taxon>Boletales</taxon>
        <taxon>Boletales incertae sedis</taxon>
        <taxon>Leucogyrophana</taxon>
    </lineage>
</organism>
<comment type="caution">
    <text evidence="1">The sequence shown here is derived from an EMBL/GenBank/DDBJ whole genome shotgun (WGS) entry which is preliminary data.</text>
</comment>
<dbReference type="EMBL" id="MU266459">
    <property type="protein sequence ID" value="KAH7923202.1"/>
    <property type="molecule type" value="Genomic_DNA"/>
</dbReference>
<keyword evidence="2" id="KW-1185">Reference proteome</keyword>
<proteinExistence type="predicted"/>
<dbReference type="Proteomes" id="UP000790709">
    <property type="component" value="Unassembled WGS sequence"/>
</dbReference>
<gene>
    <name evidence="1" type="ORF">BV22DRAFT_1048327</name>
</gene>